<organism evidence="4 5">
    <name type="scientific">Rhizophagus clarus</name>
    <dbReference type="NCBI Taxonomy" id="94130"/>
    <lineage>
        <taxon>Eukaryota</taxon>
        <taxon>Fungi</taxon>
        <taxon>Fungi incertae sedis</taxon>
        <taxon>Mucoromycota</taxon>
        <taxon>Glomeromycotina</taxon>
        <taxon>Glomeromycetes</taxon>
        <taxon>Glomerales</taxon>
        <taxon>Glomeraceae</taxon>
        <taxon>Rhizophagus</taxon>
    </lineage>
</organism>
<dbReference type="EMBL" id="BLAL01000079">
    <property type="protein sequence ID" value="GES84294.1"/>
    <property type="molecule type" value="Genomic_DNA"/>
</dbReference>
<feature type="region of interest" description="Disordered" evidence="2">
    <location>
        <begin position="646"/>
        <end position="676"/>
    </location>
</feature>
<dbReference type="AlphaFoldDB" id="A0A8H3LBW8"/>
<sequence>MEGCNALQQEPDRSTDIILGSELENFDSVTNPIELFIGLRFDTWEIAERYLKEYGRQNGFVVNQHRVEFVEFHDCQSENSSILNEIECAVVYGCCNAFTIRNLLQPLYPNQLFLTQDLSNAIQKIKREKQITGSDASQLLKFLLEQQKEEPMITNKYNFPLSLFILVDNDGKLRLGAQAFLNDETQESYEWILQQTLDATGIEPKVIIIDMDPAIDAACQTTYSNAYHVHCIWHMAQNLPKRLKNKLGTTDFKEFIHDFWKTCNSLCVEVFEQRFQTLLNKFPNGNDYLHDPIYLTRHSWARAFTSRVFTADMQSTQRIESINSIIHKVVSSSSTMANVAEALDSRMQKEEMNKSFIAWKYQSTMYYQPFVVENFFSNINSIIQKYLSPQIVEEIHKQMCESVLYRCEMLDIEDAFKFDEDQLDQNEISENQAMTNGQEEVNNIEEYYDYWQTYLKALINSVPKESIKEVWQIISYLVSNSYQHVIILNDRTHLCTCLLLVSHGIICRHYFKLMIENPNALFHILLMPTRWLQDDAWNQIDLISNKPFIGTSSKNLKSTSNSDPRIYPIPKHHNNIQEVEVRHHTQKKQNKTQSVKRKTLKDNDNQNLSNEFKTSDGHVYNVNDIEDPIKCQGKGRPSIKRLKACNEQRGIDKAPKENVYHEDDNSSGRKCRDRKL</sequence>
<dbReference type="PANTHER" id="PTHR47718:SF7">
    <property type="entry name" value="PROTEIN FAR1-RELATED SEQUENCE"/>
    <property type="match status" value="1"/>
</dbReference>
<keyword evidence="1" id="KW-0862">Zinc</keyword>
<dbReference type="Proteomes" id="UP000615446">
    <property type="component" value="Unassembled WGS sequence"/>
</dbReference>
<evidence type="ECO:0000313" key="5">
    <source>
        <dbReference type="Proteomes" id="UP000615446"/>
    </source>
</evidence>
<keyword evidence="1" id="KW-0479">Metal-binding</keyword>
<dbReference type="Pfam" id="PF10551">
    <property type="entry name" value="MULE"/>
    <property type="match status" value="1"/>
</dbReference>
<dbReference type="PROSITE" id="PS50966">
    <property type="entry name" value="ZF_SWIM"/>
    <property type="match status" value="1"/>
</dbReference>
<accession>A0A8H3LBW8</accession>
<feature type="region of interest" description="Disordered" evidence="2">
    <location>
        <begin position="581"/>
        <end position="615"/>
    </location>
</feature>
<name>A0A8H3LBW8_9GLOM</name>
<evidence type="ECO:0000313" key="4">
    <source>
        <dbReference type="EMBL" id="GES84294.1"/>
    </source>
</evidence>
<comment type="caution">
    <text evidence="4">The sequence shown here is derived from an EMBL/GenBank/DDBJ whole genome shotgun (WGS) entry which is preliminary data.</text>
</comment>
<dbReference type="OrthoDB" id="2399698at2759"/>
<feature type="compositionally biased region" description="Basic residues" evidence="2">
    <location>
        <begin position="584"/>
        <end position="599"/>
    </location>
</feature>
<proteinExistence type="predicted"/>
<dbReference type="InterPro" id="IPR018289">
    <property type="entry name" value="MULE_transposase_dom"/>
</dbReference>
<evidence type="ECO:0000256" key="1">
    <source>
        <dbReference type="PROSITE-ProRule" id="PRU00325"/>
    </source>
</evidence>
<protein>
    <submittedName>
        <fullName evidence="4">Protein FAR-RED IMPAIRED RESPONSE 1-like</fullName>
    </submittedName>
</protein>
<feature type="compositionally biased region" description="Basic and acidic residues" evidence="2">
    <location>
        <begin position="646"/>
        <end position="667"/>
    </location>
</feature>
<keyword evidence="1" id="KW-0863">Zinc-finger</keyword>
<gene>
    <name evidence="4" type="ORF">RCL2_001141800</name>
</gene>
<evidence type="ECO:0000259" key="3">
    <source>
        <dbReference type="PROSITE" id="PS50966"/>
    </source>
</evidence>
<feature type="domain" description="SWIM-type" evidence="3">
    <location>
        <begin position="482"/>
        <end position="518"/>
    </location>
</feature>
<reference evidence="4" key="1">
    <citation type="submission" date="2019-10" db="EMBL/GenBank/DDBJ databases">
        <title>Conservation and host-specific expression of non-tandemly repeated heterogenous ribosome RNA gene in arbuscular mycorrhizal fungi.</title>
        <authorList>
            <person name="Maeda T."/>
            <person name="Kobayashi Y."/>
            <person name="Nakagawa T."/>
            <person name="Ezawa T."/>
            <person name="Yamaguchi K."/>
            <person name="Bino T."/>
            <person name="Nishimoto Y."/>
            <person name="Shigenobu S."/>
            <person name="Kawaguchi M."/>
        </authorList>
    </citation>
    <scope>NUCLEOTIDE SEQUENCE</scope>
    <source>
        <strain evidence="4">HR1</strain>
    </source>
</reference>
<dbReference type="InterPro" id="IPR007527">
    <property type="entry name" value="Znf_SWIM"/>
</dbReference>
<dbReference type="PANTHER" id="PTHR47718">
    <property type="entry name" value="OS01G0519700 PROTEIN"/>
    <property type="match status" value="1"/>
</dbReference>
<evidence type="ECO:0000256" key="2">
    <source>
        <dbReference type="SAM" id="MobiDB-lite"/>
    </source>
</evidence>
<dbReference type="GO" id="GO:0008270">
    <property type="term" value="F:zinc ion binding"/>
    <property type="evidence" value="ECO:0007669"/>
    <property type="project" value="UniProtKB-KW"/>
</dbReference>